<keyword evidence="3" id="KW-1003">Cell membrane</keyword>
<evidence type="ECO:0000256" key="2">
    <source>
        <dbReference type="ARBA" id="ARBA00022448"/>
    </source>
</evidence>
<dbReference type="RefSeq" id="WP_113805361.1">
    <property type="nucleotide sequence ID" value="NZ_QOCW01000006.1"/>
</dbReference>
<organism evidence="11 12">
    <name type="scientific">Bacillus taeanensis</name>
    <dbReference type="NCBI Taxonomy" id="273032"/>
    <lineage>
        <taxon>Bacteria</taxon>
        <taxon>Bacillati</taxon>
        <taxon>Bacillota</taxon>
        <taxon>Bacilli</taxon>
        <taxon>Bacillales</taxon>
        <taxon>Bacillaceae</taxon>
        <taxon>Bacillus</taxon>
    </lineage>
</organism>
<keyword evidence="4" id="KW-0997">Cell inner membrane</keyword>
<keyword evidence="7 9" id="KW-0472">Membrane</keyword>
<proteinExistence type="inferred from homology"/>
<evidence type="ECO:0000259" key="10">
    <source>
        <dbReference type="Pfam" id="PF04290"/>
    </source>
</evidence>
<dbReference type="GO" id="GO:0022857">
    <property type="term" value="F:transmembrane transporter activity"/>
    <property type="evidence" value="ECO:0007669"/>
    <property type="project" value="TreeGrafter"/>
</dbReference>
<gene>
    <name evidence="11" type="ORF">DS031_07705</name>
</gene>
<evidence type="ECO:0000256" key="7">
    <source>
        <dbReference type="ARBA" id="ARBA00023136"/>
    </source>
</evidence>
<dbReference type="Proteomes" id="UP000253314">
    <property type="component" value="Unassembled WGS sequence"/>
</dbReference>
<dbReference type="InterPro" id="IPR007387">
    <property type="entry name" value="TRAP_DctQ"/>
</dbReference>
<reference evidence="11 12" key="1">
    <citation type="submission" date="2018-07" db="EMBL/GenBank/DDBJ databases">
        <title>Lottiidibacillus patelloidae gen. nov., sp. nov., isolated from the intestinal tract of a marine limpet and the reclassification of B. taeanensis BH030017T, B. algicola KMM 3737T and B. hwajinpoensis SW-72T as genus Lottiidibacillus.</title>
        <authorList>
            <person name="Liu R."/>
            <person name="Huang Z."/>
        </authorList>
    </citation>
    <scope>NUCLEOTIDE SEQUENCE [LARGE SCALE GENOMIC DNA]</scope>
    <source>
        <strain evidence="11 12">BH030017</strain>
    </source>
</reference>
<dbReference type="GO" id="GO:0005886">
    <property type="term" value="C:plasma membrane"/>
    <property type="evidence" value="ECO:0007669"/>
    <property type="project" value="UniProtKB-SubCell"/>
</dbReference>
<dbReference type="InterPro" id="IPR055348">
    <property type="entry name" value="DctQ"/>
</dbReference>
<keyword evidence="6 9" id="KW-1133">Transmembrane helix</keyword>
<keyword evidence="2" id="KW-0813">Transport</keyword>
<dbReference type="EMBL" id="QOCW01000006">
    <property type="protein sequence ID" value="RBW70073.1"/>
    <property type="molecule type" value="Genomic_DNA"/>
</dbReference>
<dbReference type="OrthoDB" id="9815614at2"/>
<comment type="caution">
    <text evidence="11">The sequence shown here is derived from an EMBL/GenBank/DDBJ whole genome shotgun (WGS) entry which is preliminary data.</text>
</comment>
<name>A0A366Y0Y7_9BACI</name>
<sequence length="163" mass="18450">MIFIHRLSDWVYSIEKVFSIVLSSLMLISLFAGVVFRYVFNSPLIWSDETAIFSLIWLTFIGGSMGIKRQESAAVSLFMDKLKGKVKTILMAVSLLAVILFVSLILYLSIKWLSAPTILIQQSNSMKMPMIIAYLSVPVSFVFILIHSLNLFILNFRSSESEV</sequence>
<comment type="similarity">
    <text evidence="8">Belongs to the TRAP transporter small permease family.</text>
</comment>
<feature type="transmembrane region" description="Helical" evidence="9">
    <location>
        <begin position="130"/>
        <end position="154"/>
    </location>
</feature>
<evidence type="ECO:0000256" key="8">
    <source>
        <dbReference type="ARBA" id="ARBA00038436"/>
    </source>
</evidence>
<dbReference type="Pfam" id="PF04290">
    <property type="entry name" value="DctQ"/>
    <property type="match status" value="1"/>
</dbReference>
<keyword evidence="5 9" id="KW-0812">Transmembrane</keyword>
<evidence type="ECO:0000313" key="12">
    <source>
        <dbReference type="Proteomes" id="UP000253314"/>
    </source>
</evidence>
<protein>
    <submittedName>
        <fullName evidence="11">TRAP transporter small permease</fullName>
    </submittedName>
</protein>
<evidence type="ECO:0000256" key="6">
    <source>
        <dbReference type="ARBA" id="ARBA00022989"/>
    </source>
</evidence>
<feature type="transmembrane region" description="Helical" evidence="9">
    <location>
        <begin position="51"/>
        <end position="67"/>
    </location>
</feature>
<evidence type="ECO:0000256" key="4">
    <source>
        <dbReference type="ARBA" id="ARBA00022519"/>
    </source>
</evidence>
<feature type="transmembrane region" description="Helical" evidence="9">
    <location>
        <begin position="20"/>
        <end position="39"/>
    </location>
</feature>
<dbReference type="GO" id="GO:0015740">
    <property type="term" value="P:C4-dicarboxylate transport"/>
    <property type="evidence" value="ECO:0007669"/>
    <property type="project" value="TreeGrafter"/>
</dbReference>
<keyword evidence="12" id="KW-1185">Reference proteome</keyword>
<evidence type="ECO:0000313" key="11">
    <source>
        <dbReference type="EMBL" id="RBW70073.1"/>
    </source>
</evidence>
<dbReference type="AlphaFoldDB" id="A0A366Y0Y7"/>
<evidence type="ECO:0000256" key="1">
    <source>
        <dbReference type="ARBA" id="ARBA00004429"/>
    </source>
</evidence>
<accession>A0A366Y0Y7</accession>
<evidence type="ECO:0000256" key="9">
    <source>
        <dbReference type="SAM" id="Phobius"/>
    </source>
</evidence>
<dbReference type="PANTHER" id="PTHR35011">
    <property type="entry name" value="2,3-DIKETO-L-GULONATE TRAP TRANSPORTER SMALL PERMEASE PROTEIN YIAM"/>
    <property type="match status" value="1"/>
</dbReference>
<evidence type="ECO:0000256" key="5">
    <source>
        <dbReference type="ARBA" id="ARBA00022692"/>
    </source>
</evidence>
<evidence type="ECO:0000256" key="3">
    <source>
        <dbReference type="ARBA" id="ARBA00022475"/>
    </source>
</evidence>
<comment type="subcellular location">
    <subcellularLocation>
        <location evidence="1">Cell inner membrane</location>
        <topology evidence="1">Multi-pass membrane protein</topology>
    </subcellularLocation>
</comment>
<dbReference type="PANTHER" id="PTHR35011:SF2">
    <property type="entry name" value="2,3-DIKETO-L-GULONATE TRAP TRANSPORTER SMALL PERMEASE PROTEIN YIAM"/>
    <property type="match status" value="1"/>
</dbReference>
<feature type="transmembrane region" description="Helical" evidence="9">
    <location>
        <begin position="88"/>
        <end position="110"/>
    </location>
</feature>
<feature type="domain" description="Tripartite ATP-independent periplasmic transporters DctQ component" evidence="10">
    <location>
        <begin position="26"/>
        <end position="156"/>
    </location>
</feature>